<organism evidence="1 2">
    <name type="scientific">Puia dinghuensis</name>
    <dbReference type="NCBI Taxonomy" id="1792502"/>
    <lineage>
        <taxon>Bacteria</taxon>
        <taxon>Pseudomonadati</taxon>
        <taxon>Bacteroidota</taxon>
        <taxon>Chitinophagia</taxon>
        <taxon>Chitinophagales</taxon>
        <taxon>Chitinophagaceae</taxon>
        <taxon>Puia</taxon>
    </lineage>
</organism>
<reference evidence="1" key="1">
    <citation type="journal article" date="2014" name="Int. J. Syst. Evol. Microbiol.">
        <title>Complete genome sequence of Corynebacterium casei LMG S-19264T (=DSM 44701T), isolated from a smear-ripened cheese.</title>
        <authorList>
            <consortium name="US DOE Joint Genome Institute (JGI-PGF)"/>
            <person name="Walter F."/>
            <person name="Albersmeier A."/>
            <person name="Kalinowski J."/>
            <person name="Ruckert C."/>
        </authorList>
    </citation>
    <scope>NUCLEOTIDE SEQUENCE</scope>
    <source>
        <strain evidence="1">CGMCC 1.15448</strain>
    </source>
</reference>
<dbReference type="SUPFAM" id="SSF53474">
    <property type="entry name" value="alpha/beta-Hydrolases"/>
    <property type="match status" value="1"/>
</dbReference>
<evidence type="ECO:0000313" key="2">
    <source>
        <dbReference type="Proteomes" id="UP000607559"/>
    </source>
</evidence>
<evidence type="ECO:0000313" key="1">
    <source>
        <dbReference type="EMBL" id="GGA88816.1"/>
    </source>
</evidence>
<gene>
    <name evidence="1" type="ORF">GCM10011511_10060</name>
</gene>
<protein>
    <recommendedName>
        <fullName evidence="3">Poly(3-hydroxybutyrate) depolymerase</fullName>
    </recommendedName>
</protein>
<sequence>MLVMGAYTSLYADQGGLEAGRIISPVICQADPTQSYALYIPLSQKKGGVLPVVYFFDPHGDGSLPVKRYKLLADKYGFILVGSNNSKNGNDWATTGNIWAKLAEDTRRRLTIDGNRVYVCGFSGGAKVAGYVAIQHPGVRGVIAGGAGLPDGVSAGDFPFSFTALAGEGDMNLTDLVAFSSELDKTRTRHRIIVFDGKHEWAPLAVMDRAFAGWQLEAMRDGVFPRDQAFINKTAGEDKNRVGAAIRADQLVRAEQGCRVAVSFLDGLTKEADWFKQKAATLSSDPKFRQQEQAREALFAREQNMKADYMQHFQQGDMRYWQQTIKDLDAKAAVAGPERGMYHRLLAYLSLAFYSISNQQMTAGRNDVARHFVELYKMADPTNSEAWYFSAVLDIREGHVPVAETDLVKAVGVGFRDKDRMRRQPEFQQSFPPAAFSRIESKMRLSSP</sequence>
<evidence type="ECO:0008006" key="3">
    <source>
        <dbReference type="Google" id="ProtNLM"/>
    </source>
</evidence>
<reference evidence="1" key="2">
    <citation type="submission" date="2020-09" db="EMBL/GenBank/DDBJ databases">
        <authorList>
            <person name="Sun Q."/>
            <person name="Zhou Y."/>
        </authorList>
    </citation>
    <scope>NUCLEOTIDE SEQUENCE</scope>
    <source>
        <strain evidence="1">CGMCC 1.15448</strain>
    </source>
</reference>
<dbReference type="Gene3D" id="3.40.50.1820">
    <property type="entry name" value="alpha/beta hydrolase"/>
    <property type="match status" value="1"/>
</dbReference>
<dbReference type="Proteomes" id="UP000607559">
    <property type="component" value="Unassembled WGS sequence"/>
</dbReference>
<comment type="caution">
    <text evidence="1">The sequence shown here is derived from an EMBL/GenBank/DDBJ whole genome shotgun (WGS) entry which is preliminary data.</text>
</comment>
<accession>A0A8J2U9J6</accession>
<proteinExistence type="predicted"/>
<name>A0A8J2U9J6_9BACT</name>
<dbReference type="AlphaFoldDB" id="A0A8J2U9J6"/>
<dbReference type="InterPro" id="IPR029058">
    <property type="entry name" value="AB_hydrolase_fold"/>
</dbReference>
<dbReference type="EMBL" id="BMJC01000001">
    <property type="protein sequence ID" value="GGA88816.1"/>
    <property type="molecule type" value="Genomic_DNA"/>
</dbReference>
<keyword evidence="2" id="KW-1185">Reference proteome</keyword>